<accession>A0A2A7SS50</accession>
<evidence type="ECO:0000313" key="9">
    <source>
        <dbReference type="Proteomes" id="UP000326078"/>
    </source>
</evidence>
<reference evidence="1 9" key="4">
    <citation type="submission" date="2019-09" db="EMBL/GenBank/DDBJ databases">
        <title>Vancomyinc resistant enterococci isolated from farm animals in Switzerland.</title>
        <authorList>
            <person name="Stevens M.J.A."/>
            <person name="Stephan R."/>
            <person name="Morach M."/>
            <person name="Nuesch-Inderbinen M."/>
        </authorList>
    </citation>
    <scope>NUCLEOTIDE SEQUENCE [LARGE SCALE GENOMIC DNA]</scope>
    <source>
        <strain evidence="1 9">GH27</strain>
    </source>
</reference>
<dbReference type="KEGG" id="edu:LIU_02865"/>
<dbReference type="OrthoDB" id="2146259at2"/>
<name>A0A2A7SS50_9ENTE</name>
<evidence type="ECO:0000313" key="6">
    <source>
        <dbReference type="Proteomes" id="UP000220669"/>
    </source>
</evidence>
<dbReference type="EMBL" id="UGIF01000002">
    <property type="protein sequence ID" value="STP29114.1"/>
    <property type="molecule type" value="Genomic_DNA"/>
</dbReference>
<gene>
    <name evidence="2" type="ORF">CRM96_01575</name>
    <name evidence="3" type="ORF">CRM96_15825</name>
    <name evidence="4" type="ORF">EA71_00366</name>
    <name evidence="1" type="ORF">F6X95_03465</name>
    <name evidence="5" type="ORF">NCTC8129_01303</name>
</gene>
<reference evidence="5 8" key="3">
    <citation type="submission" date="2018-06" db="EMBL/GenBank/DDBJ databases">
        <authorList>
            <consortium name="Pathogen Informatics"/>
            <person name="Doyle S."/>
        </authorList>
    </citation>
    <scope>NUCLEOTIDE SEQUENCE [LARGE SCALE GENOMIC DNA]</scope>
    <source>
        <strain evidence="5 8">NCTC8129</strain>
    </source>
</reference>
<sequence length="127" mass="14288">MKKVIAVIVLLLLAFGGYKGYKYYEETYKSETAYAKIPETVPPLKDTLDNQGKKVDNLKSYDYQLTFVTESGQKIDMSYAVSSEKPQPLEPNSYITAEVSKKRITKGPSAIEESKIPKDVLNKLTNN</sequence>
<protein>
    <submittedName>
        <fullName evidence="1">DUF1093 domain-containing protein</fullName>
    </submittedName>
    <submittedName>
        <fullName evidence="5">Protein of uncharacterized function (DUF1093)</fullName>
    </submittedName>
</protein>
<dbReference type="Proteomes" id="UP000326078">
    <property type="component" value="Unassembled WGS sequence"/>
</dbReference>
<proteinExistence type="predicted"/>
<dbReference type="STRING" id="53345.LIU_02865"/>
<dbReference type="EMBL" id="LEPB01000001">
    <property type="protein sequence ID" value="RCA12162.1"/>
    <property type="molecule type" value="Genomic_DNA"/>
</dbReference>
<reference evidence="4 7" key="1">
    <citation type="submission" date="2015-06" db="EMBL/GenBank/DDBJ databases">
        <title>The Genome Sequence of Enterococcus durans 4EA1.</title>
        <authorList>
            <consortium name="The Broad Institute Genomics Platform"/>
            <consortium name="The Broad Institute Genome Sequencing Center for Infectious Disease"/>
            <person name="Earl A.M."/>
            <person name="Van Tyne D."/>
            <person name="Lebreton F."/>
            <person name="Saavedra J.T."/>
            <person name="Gilmore M.S."/>
            <person name="Manson Mcguire A."/>
            <person name="Clock S."/>
            <person name="Crupain M."/>
            <person name="Rangan U."/>
            <person name="Young S."/>
            <person name="Abouelleil A."/>
            <person name="Cao P."/>
            <person name="Chapman S.B."/>
            <person name="Griggs A."/>
            <person name="Priest M."/>
            <person name="Shea T."/>
            <person name="Wortman J."/>
            <person name="Nusbaum C."/>
            <person name="Birren B."/>
        </authorList>
    </citation>
    <scope>NUCLEOTIDE SEQUENCE [LARGE SCALE GENOMIC DNA]</scope>
    <source>
        <strain evidence="4 7">4EA1</strain>
    </source>
</reference>
<dbReference type="GeneID" id="56742990"/>
<dbReference type="Proteomes" id="UP000220669">
    <property type="component" value="Unassembled WGS sequence"/>
</dbReference>
<evidence type="ECO:0000313" key="1">
    <source>
        <dbReference type="EMBL" id="KAA9207029.1"/>
    </source>
</evidence>
<dbReference type="AlphaFoldDB" id="A0A2A7SS50"/>
<dbReference type="Pfam" id="PF06486">
    <property type="entry name" value="DUF1093"/>
    <property type="match status" value="1"/>
</dbReference>
<dbReference type="EMBL" id="PDEB01000004">
    <property type="protein sequence ID" value="PEH46356.1"/>
    <property type="molecule type" value="Genomic_DNA"/>
</dbReference>
<dbReference type="EMBL" id="PDEB01000004">
    <property type="protein sequence ID" value="PEH43791.1"/>
    <property type="molecule type" value="Genomic_DNA"/>
</dbReference>
<evidence type="ECO:0000313" key="4">
    <source>
        <dbReference type="EMBL" id="RCA12162.1"/>
    </source>
</evidence>
<reference evidence="2 6" key="2">
    <citation type="submission" date="2017-09" db="EMBL/GenBank/DDBJ databases">
        <title>FDA dAtabase for Regulatory Grade micrObial Sequences (FDA-ARGOS): Supporting development and validation of Infectious Disease Dx tests.</title>
        <authorList>
            <person name="Minogue T."/>
            <person name="Wolcott M."/>
            <person name="Wasieloski L."/>
            <person name="Aguilar W."/>
            <person name="Moore D."/>
            <person name="Tallon L.J."/>
            <person name="Sadzewicz L."/>
            <person name="Ott S."/>
            <person name="Zhao X."/>
            <person name="Nagaraj S."/>
            <person name="Vavikolanu K."/>
            <person name="Aluvathingal J."/>
            <person name="Nadendla S."/>
            <person name="Sichtig H."/>
        </authorList>
    </citation>
    <scope>NUCLEOTIDE SEQUENCE [LARGE SCALE GENOMIC DNA]</scope>
    <source>
        <strain evidence="2 6">FDAARGOS_396</strain>
    </source>
</reference>
<dbReference type="InterPro" id="IPR006542">
    <property type="entry name" value="DUF1093"/>
</dbReference>
<dbReference type="Proteomes" id="UP000252797">
    <property type="component" value="Unassembled WGS sequence"/>
</dbReference>
<evidence type="ECO:0000313" key="3">
    <source>
        <dbReference type="EMBL" id="PEH46356.1"/>
    </source>
</evidence>
<evidence type="ECO:0000313" key="5">
    <source>
        <dbReference type="EMBL" id="STP29114.1"/>
    </source>
</evidence>
<dbReference type="SUPFAM" id="SSF159121">
    <property type="entry name" value="BC4932-like"/>
    <property type="match status" value="1"/>
</dbReference>
<dbReference type="InterPro" id="IPR036166">
    <property type="entry name" value="YxeA-like_sf"/>
</dbReference>
<evidence type="ECO:0000313" key="2">
    <source>
        <dbReference type="EMBL" id="PEH43791.1"/>
    </source>
</evidence>
<evidence type="ECO:0000313" key="7">
    <source>
        <dbReference type="Proteomes" id="UP000252797"/>
    </source>
</evidence>
<organism evidence="4 7">
    <name type="scientific">Enterococcus durans</name>
    <dbReference type="NCBI Taxonomy" id="53345"/>
    <lineage>
        <taxon>Bacteria</taxon>
        <taxon>Bacillati</taxon>
        <taxon>Bacillota</taxon>
        <taxon>Bacilli</taxon>
        <taxon>Lactobacillales</taxon>
        <taxon>Enterococcaceae</taxon>
        <taxon>Enterococcus</taxon>
    </lineage>
</organism>
<dbReference type="RefSeq" id="WP_005875471.1">
    <property type="nucleotide sequence ID" value="NZ_CABGIQ010000030.1"/>
</dbReference>
<evidence type="ECO:0000313" key="8">
    <source>
        <dbReference type="Proteomes" id="UP000254070"/>
    </source>
</evidence>
<dbReference type="Gene3D" id="2.40.50.480">
    <property type="match status" value="1"/>
</dbReference>
<dbReference type="Proteomes" id="UP000254070">
    <property type="component" value="Unassembled WGS sequence"/>
</dbReference>
<dbReference type="EMBL" id="VYUT01000004">
    <property type="protein sequence ID" value="KAA9207029.1"/>
    <property type="molecule type" value="Genomic_DNA"/>
</dbReference>